<dbReference type="InterPro" id="IPR013320">
    <property type="entry name" value="ConA-like_dom_sf"/>
</dbReference>
<dbReference type="Pfam" id="PF01345">
    <property type="entry name" value="DUF11"/>
    <property type="match status" value="2"/>
</dbReference>
<sequence length="1170" mass="124836">MAQFTITENFKGSSVGGDIILGGKGTGNENAYLTSGNNYNSGDPINQGWLRLTESAGNRAGYAYINKSFPSTLGVAIEFEYKAWRKSSDSYNGADGFSVFLFDATAPFSIGGYGGSLGYANYNDDNNGLAGAYLGIGIDEYGNFATNNDGRHGGVSSTVQPNSITLRGPASSGWKYLTSKQLQNSPITNGPTSMDYNTVTTSRPTDATFYRKVKILITPTGTAAFPRYQITVYWTTTLGGAYTQLLTYTTTDPIPNKLKLGFAASTGGGFNCHEIRNVLITTPGNVRVQKSVDQTSQMQGNDLTYTVNVTNDTGSDLNGILLNDTIKDGTGNILSPVNDFQIKSITFNNQGTINNTAEGFTSGIAVTSGFTNPFATTLNVAKNSTASFTIVGTIKNIPSGGVINNNVSIDPSPSGITDTDLSNNYSTVSTTVLNPKVDLKIEKGVDNHGMAKLGGNVFTIQVTNISSIDKPANTNAPVTVTDVIPAGLTVTDYNGKSGGSIAANGWTTSVSNNIYTFTRTDLLKSQFAYPAITINVTPDQTHNSWTNTAKLAYIPDTNSDNNSSSTILKWHNYWYGTNGTDWSIANNWTAGFVPGAGWDVEFATKDNNSGDDGNGKGAAINDLYLDSTDQGNGGRVIGNLINNSDMNLVVTMGNQLTINGTVQDDNADKGTIVVKADPYNSQANGTLLFADPTKNQNVEVIAEFYNQAHYCDECGLYKKQWQYFGIPVQSALFPADNVSGNETVNQWVEAYNGNKWQPAPYAPDTQLKAFKGYEMTNDAHDLPTGVYSFTGILNVGDVTVPLTKTDAVNYSGANLIGNSYTAAIPIASALTFDNQDQEKEVYLFNTGTRDQWRKLDGSSVNLSGVAGGQYLAVPFELAGQTPSGSTTTLPAMIPSTQTFMVLASKAGNLSIDYSQLVKNETITNASGDQIATRSATTATDNKVDAPATGNSLTVKQIPALVMDVIGDQSADRVWVFNKKETTYGFDNGWDGRKIADENSAQLYVAASDSSKLQVATVPSFNKTVIGFVPDKDGTYTLDFALSKDMASGPIYLKDLLTGKMLQIVNGQSYTFTATRGETVDRFVLSSTSSSSVFSSDESLIIVSTSSNTLTVANGSARSCSVFISDDKGGIIRRSEVKAKGEYSVDGLAAGTYIVRLQNAVVDDTRKVTVQ</sequence>
<gene>
    <name evidence="2" type="ORF">NG821_05450</name>
</gene>
<feature type="domain" description="DUF11" evidence="1">
    <location>
        <begin position="438"/>
        <end position="566"/>
    </location>
</feature>
<evidence type="ECO:0000313" key="2">
    <source>
        <dbReference type="EMBL" id="MCO6025289.1"/>
    </source>
</evidence>
<proteinExistence type="predicted"/>
<feature type="domain" description="DUF11" evidence="1">
    <location>
        <begin position="286"/>
        <end position="429"/>
    </location>
</feature>
<organism evidence="2 3">
    <name type="scientific">Segatella cerevisiae</name>
    <dbReference type="NCBI Taxonomy" id="2053716"/>
    <lineage>
        <taxon>Bacteria</taxon>
        <taxon>Pseudomonadati</taxon>
        <taxon>Bacteroidota</taxon>
        <taxon>Bacteroidia</taxon>
        <taxon>Bacteroidales</taxon>
        <taxon>Prevotellaceae</taxon>
        <taxon>Segatella</taxon>
    </lineage>
</organism>
<accession>A0ABT1BW28</accession>
<dbReference type="Proteomes" id="UP001204015">
    <property type="component" value="Unassembled WGS sequence"/>
</dbReference>
<dbReference type="SUPFAM" id="SSF49899">
    <property type="entry name" value="Concanavalin A-like lectins/glucanases"/>
    <property type="match status" value="1"/>
</dbReference>
<comment type="caution">
    <text evidence="2">The sequence shown here is derived from an EMBL/GenBank/DDBJ whole genome shotgun (WGS) entry which is preliminary data.</text>
</comment>
<protein>
    <recommendedName>
        <fullName evidence="1">DUF11 domain-containing protein</fullName>
    </recommendedName>
</protein>
<dbReference type="RefSeq" id="WP_252760650.1">
    <property type="nucleotide sequence ID" value="NZ_JAMXLY010000015.1"/>
</dbReference>
<dbReference type="EMBL" id="JAMXLY010000015">
    <property type="protein sequence ID" value="MCO6025289.1"/>
    <property type="molecule type" value="Genomic_DNA"/>
</dbReference>
<evidence type="ECO:0000313" key="3">
    <source>
        <dbReference type="Proteomes" id="UP001204015"/>
    </source>
</evidence>
<evidence type="ECO:0000259" key="1">
    <source>
        <dbReference type="Pfam" id="PF01345"/>
    </source>
</evidence>
<name>A0ABT1BW28_9BACT</name>
<dbReference type="InterPro" id="IPR001434">
    <property type="entry name" value="OmcB-like_DUF11"/>
</dbReference>
<reference evidence="2 3" key="1">
    <citation type="submission" date="2022-06" db="EMBL/GenBank/DDBJ databases">
        <title>A taxonomic note on the genus Prevotella: Description of four novel genera and emended description of the genera Hallella and Xylanibacter.</title>
        <authorList>
            <person name="Hitch T.C.A."/>
        </authorList>
    </citation>
    <scope>NUCLEOTIDE SEQUENCE [LARGE SCALE GENOMIC DNA]</scope>
    <source>
        <strain evidence="2 3">DSM 100619</strain>
    </source>
</reference>
<keyword evidence="3" id="KW-1185">Reference proteome</keyword>
<dbReference type="Gene3D" id="2.60.120.200">
    <property type="match status" value="1"/>
</dbReference>